<evidence type="ECO:0000256" key="1">
    <source>
        <dbReference type="ARBA" id="ARBA00012906"/>
    </source>
</evidence>
<dbReference type="EC" id="2.7.4.25" evidence="1"/>
<comment type="catalytic activity">
    <reaction evidence="6">
        <text>dCMP + ATP = dCDP + ADP</text>
        <dbReference type="Rhea" id="RHEA:25094"/>
        <dbReference type="ChEBI" id="CHEBI:30616"/>
        <dbReference type="ChEBI" id="CHEBI:57566"/>
        <dbReference type="ChEBI" id="CHEBI:58593"/>
        <dbReference type="ChEBI" id="CHEBI:456216"/>
        <dbReference type="EC" id="2.7.4.25"/>
    </reaction>
</comment>
<feature type="domain" description="Cytidylate kinase" evidence="8">
    <location>
        <begin position="9"/>
        <end position="92"/>
    </location>
</feature>
<keyword evidence="3" id="KW-0547">Nucleotide-binding</keyword>
<evidence type="ECO:0000259" key="8">
    <source>
        <dbReference type="Pfam" id="PF02224"/>
    </source>
</evidence>
<evidence type="ECO:0000256" key="3">
    <source>
        <dbReference type="ARBA" id="ARBA00022741"/>
    </source>
</evidence>
<dbReference type="Pfam" id="PF02224">
    <property type="entry name" value="Cytidylate_kin"/>
    <property type="match status" value="1"/>
</dbReference>
<keyword evidence="5" id="KW-0067">ATP-binding</keyword>
<comment type="catalytic activity">
    <reaction evidence="7">
        <text>CMP + ATP = CDP + ADP</text>
        <dbReference type="Rhea" id="RHEA:11600"/>
        <dbReference type="ChEBI" id="CHEBI:30616"/>
        <dbReference type="ChEBI" id="CHEBI:58069"/>
        <dbReference type="ChEBI" id="CHEBI:60377"/>
        <dbReference type="ChEBI" id="CHEBI:456216"/>
        <dbReference type="EC" id="2.7.4.25"/>
    </reaction>
</comment>
<evidence type="ECO:0000256" key="5">
    <source>
        <dbReference type="ARBA" id="ARBA00022840"/>
    </source>
</evidence>
<evidence type="ECO:0000256" key="6">
    <source>
        <dbReference type="ARBA" id="ARBA00047615"/>
    </source>
</evidence>
<evidence type="ECO:0000256" key="7">
    <source>
        <dbReference type="ARBA" id="ARBA00048478"/>
    </source>
</evidence>
<evidence type="ECO:0000313" key="9">
    <source>
        <dbReference type="EMBL" id="KAF0466041.1"/>
    </source>
</evidence>
<comment type="caution">
    <text evidence="9">The sequence shown here is derived from an EMBL/GenBank/DDBJ whole genome shotgun (WGS) entry which is preliminary data.</text>
</comment>
<gene>
    <name evidence="9" type="ORF">F8M41_026182</name>
</gene>
<protein>
    <recommendedName>
        <fullName evidence="1">(d)CMP kinase</fullName>
        <ecNumber evidence="1">2.7.4.25</ecNumber>
    </recommendedName>
</protein>
<keyword evidence="10" id="KW-1185">Reference proteome</keyword>
<evidence type="ECO:0000256" key="4">
    <source>
        <dbReference type="ARBA" id="ARBA00022777"/>
    </source>
</evidence>
<sequence>MQFQIAINIAINGTCASGKSLVGKILAKKLKYKLIDSSFFYQYFAERFYLNNTIQINEIHLFKNEIIARPAYYLPEIEFYLQKKESQEKLQNGFRNFKNSRNSKYN</sequence>
<name>A0A8H4ABA3_GIGMA</name>
<dbReference type="SUPFAM" id="SSF52540">
    <property type="entry name" value="P-loop containing nucleoside triphosphate hydrolases"/>
    <property type="match status" value="1"/>
</dbReference>
<proteinExistence type="predicted"/>
<dbReference type="InterPro" id="IPR027417">
    <property type="entry name" value="P-loop_NTPase"/>
</dbReference>
<dbReference type="InterPro" id="IPR011994">
    <property type="entry name" value="Cytidylate_kinase_dom"/>
</dbReference>
<dbReference type="Proteomes" id="UP000439903">
    <property type="component" value="Unassembled WGS sequence"/>
</dbReference>
<keyword evidence="4" id="KW-0418">Kinase</keyword>
<dbReference type="GO" id="GO:0005524">
    <property type="term" value="F:ATP binding"/>
    <property type="evidence" value="ECO:0007669"/>
    <property type="project" value="UniProtKB-KW"/>
</dbReference>
<dbReference type="GO" id="GO:0036431">
    <property type="term" value="F:dCMP kinase activity"/>
    <property type="evidence" value="ECO:0007669"/>
    <property type="project" value="InterPro"/>
</dbReference>
<dbReference type="AlphaFoldDB" id="A0A8H4ABA3"/>
<accession>A0A8H4ABA3</accession>
<dbReference type="Gene3D" id="3.40.50.300">
    <property type="entry name" value="P-loop containing nucleotide triphosphate hydrolases"/>
    <property type="match status" value="1"/>
</dbReference>
<evidence type="ECO:0000256" key="2">
    <source>
        <dbReference type="ARBA" id="ARBA00022679"/>
    </source>
</evidence>
<dbReference type="GO" id="GO:0006139">
    <property type="term" value="P:nucleobase-containing compound metabolic process"/>
    <property type="evidence" value="ECO:0007669"/>
    <property type="project" value="InterPro"/>
</dbReference>
<dbReference type="EMBL" id="WTPW01000965">
    <property type="protein sequence ID" value="KAF0466041.1"/>
    <property type="molecule type" value="Genomic_DNA"/>
</dbReference>
<keyword evidence="2" id="KW-0808">Transferase</keyword>
<organism evidence="9 10">
    <name type="scientific">Gigaspora margarita</name>
    <dbReference type="NCBI Taxonomy" id="4874"/>
    <lineage>
        <taxon>Eukaryota</taxon>
        <taxon>Fungi</taxon>
        <taxon>Fungi incertae sedis</taxon>
        <taxon>Mucoromycota</taxon>
        <taxon>Glomeromycotina</taxon>
        <taxon>Glomeromycetes</taxon>
        <taxon>Diversisporales</taxon>
        <taxon>Gigasporaceae</taxon>
        <taxon>Gigaspora</taxon>
    </lineage>
</organism>
<dbReference type="OrthoDB" id="10263145at2759"/>
<reference evidence="9 10" key="1">
    <citation type="journal article" date="2019" name="Environ. Microbiol.">
        <title>At the nexus of three kingdoms: the genome of the mycorrhizal fungus Gigaspora margarita provides insights into plant, endobacterial and fungal interactions.</title>
        <authorList>
            <person name="Venice F."/>
            <person name="Ghignone S."/>
            <person name="Salvioli di Fossalunga A."/>
            <person name="Amselem J."/>
            <person name="Novero M."/>
            <person name="Xianan X."/>
            <person name="Sedzielewska Toro K."/>
            <person name="Morin E."/>
            <person name="Lipzen A."/>
            <person name="Grigoriev I.V."/>
            <person name="Henrissat B."/>
            <person name="Martin F.M."/>
            <person name="Bonfante P."/>
        </authorList>
    </citation>
    <scope>NUCLEOTIDE SEQUENCE [LARGE SCALE GENOMIC DNA]</scope>
    <source>
        <strain evidence="9 10">BEG34</strain>
    </source>
</reference>
<evidence type="ECO:0000313" key="10">
    <source>
        <dbReference type="Proteomes" id="UP000439903"/>
    </source>
</evidence>